<proteinExistence type="predicted"/>
<reference evidence="2 3" key="1">
    <citation type="submission" date="2019-12" db="EMBL/GenBank/DDBJ databases">
        <title>Novel species isolated from a subtropical stream in China.</title>
        <authorList>
            <person name="Lu H."/>
        </authorList>
    </citation>
    <scope>NUCLEOTIDE SEQUENCE [LARGE SCALE GENOMIC DNA]</scope>
    <source>
        <strain evidence="2 3">FT94W</strain>
    </source>
</reference>
<dbReference type="Proteomes" id="UP000449678">
    <property type="component" value="Unassembled WGS sequence"/>
</dbReference>
<organism evidence="2 3">
    <name type="scientific">Duganella lactea</name>
    <dbReference type="NCBI Taxonomy" id="2692173"/>
    <lineage>
        <taxon>Bacteria</taxon>
        <taxon>Pseudomonadati</taxon>
        <taxon>Pseudomonadota</taxon>
        <taxon>Betaproteobacteria</taxon>
        <taxon>Burkholderiales</taxon>
        <taxon>Oxalobacteraceae</taxon>
        <taxon>Telluria group</taxon>
        <taxon>Duganella</taxon>
    </lineage>
</organism>
<evidence type="ECO:0000313" key="3">
    <source>
        <dbReference type="Proteomes" id="UP000449678"/>
    </source>
</evidence>
<keyword evidence="1" id="KW-0472">Membrane</keyword>
<dbReference type="EMBL" id="WWCO01000010">
    <property type="protein sequence ID" value="MYM35812.1"/>
    <property type="molecule type" value="Genomic_DNA"/>
</dbReference>
<name>A0ABW9VAK7_9BURK</name>
<evidence type="ECO:0000256" key="1">
    <source>
        <dbReference type="SAM" id="Phobius"/>
    </source>
</evidence>
<sequence>MMKTVLKIIAKRYWGLAAGILLISGFSQYRQMGSISLAALLLIMIAIVGAITLIAVPLEMHKIRKQKRD</sequence>
<protein>
    <submittedName>
        <fullName evidence="2">Uncharacterized protein</fullName>
    </submittedName>
</protein>
<accession>A0ABW9VAK7</accession>
<dbReference type="RefSeq" id="WP_160991186.1">
    <property type="nucleotide sequence ID" value="NZ_WWCO01000010.1"/>
</dbReference>
<keyword evidence="1" id="KW-0812">Transmembrane</keyword>
<feature type="transmembrane region" description="Helical" evidence="1">
    <location>
        <begin position="35"/>
        <end position="58"/>
    </location>
</feature>
<feature type="transmembrane region" description="Helical" evidence="1">
    <location>
        <begin position="12"/>
        <end position="29"/>
    </location>
</feature>
<keyword evidence="3" id="KW-1185">Reference proteome</keyword>
<keyword evidence="1" id="KW-1133">Transmembrane helix</keyword>
<comment type="caution">
    <text evidence="2">The sequence shown here is derived from an EMBL/GenBank/DDBJ whole genome shotgun (WGS) entry which is preliminary data.</text>
</comment>
<gene>
    <name evidence="2" type="ORF">GTP38_15865</name>
</gene>
<evidence type="ECO:0000313" key="2">
    <source>
        <dbReference type="EMBL" id="MYM35812.1"/>
    </source>
</evidence>